<dbReference type="Proteomes" id="UP000823633">
    <property type="component" value="Unassembled WGS sequence"/>
</dbReference>
<accession>A0A9D9EAA6</accession>
<feature type="transmembrane region" description="Helical" evidence="1">
    <location>
        <begin position="132"/>
        <end position="152"/>
    </location>
</feature>
<dbReference type="Gene3D" id="1.10.1760.20">
    <property type="match status" value="1"/>
</dbReference>
<reference evidence="2" key="1">
    <citation type="submission" date="2020-10" db="EMBL/GenBank/DDBJ databases">
        <authorList>
            <person name="Gilroy R."/>
        </authorList>
    </citation>
    <scope>NUCLEOTIDE SEQUENCE</scope>
    <source>
        <strain evidence="2">11167</strain>
    </source>
</reference>
<name>A0A9D9EAA6_9SPIR</name>
<evidence type="ECO:0000256" key="1">
    <source>
        <dbReference type="SAM" id="Phobius"/>
    </source>
</evidence>
<dbReference type="Pfam" id="PF07456">
    <property type="entry name" value="Hpre_diP_synt_I"/>
    <property type="match status" value="1"/>
</dbReference>
<dbReference type="InterPro" id="IPR010898">
    <property type="entry name" value="Hpre_diP_synth_I"/>
</dbReference>
<dbReference type="EMBL" id="JADIMU010000064">
    <property type="protein sequence ID" value="MBO8443938.1"/>
    <property type="molecule type" value="Genomic_DNA"/>
</dbReference>
<feature type="transmembrane region" description="Helical" evidence="1">
    <location>
        <begin position="60"/>
        <end position="80"/>
    </location>
</feature>
<feature type="transmembrane region" description="Helical" evidence="1">
    <location>
        <begin position="100"/>
        <end position="125"/>
    </location>
</feature>
<reference evidence="2" key="2">
    <citation type="journal article" date="2021" name="PeerJ">
        <title>Extensive microbial diversity within the chicken gut microbiome revealed by metagenomics and culture.</title>
        <authorList>
            <person name="Gilroy R."/>
            <person name="Ravi A."/>
            <person name="Getino M."/>
            <person name="Pursley I."/>
            <person name="Horton D.L."/>
            <person name="Alikhan N.F."/>
            <person name="Baker D."/>
            <person name="Gharbi K."/>
            <person name="Hall N."/>
            <person name="Watson M."/>
            <person name="Adriaenssens E.M."/>
            <person name="Foster-Nyarko E."/>
            <person name="Jarju S."/>
            <person name="Secka A."/>
            <person name="Antonio M."/>
            <person name="Oren A."/>
            <person name="Chaudhuri R.R."/>
            <person name="La Ragione R."/>
            <person name="Hildebrand F."/>
            <person name="Pallen M.J."/>
        </authorList>
    </citation>
    <scope>NUCLEOTIDE SEQUENCE</scope>
    <source>
        <strain evidence="2">11167</strain>
    </source>
</reference>
<feature type="transmembrane region" description="Helical" evidence="1">
    <location>
        <begin position="262"/>
        <end position="292"/>
    </location>
</feature>
<dbReference type="AlphaFoldDB" id="A0A9D9EAA6"/>
<feature type="transmembrane region" description="Helical" evidence="1">
    <location>
        <begin position="216"/>
        <end position="242"/>
    </location>
</feature>
<keyword evidence="1" id="KW-1133">Transmembrane helix</keyword>
<evidence type="ECO:0000313" key="2">
    <source>
        <dbReference type="EMBL" id="MBO8443938.1"/>
    </source>
</evidence>
<gene>
    <name evidence="2" type="ORF">IAC42_09335</name>
</gene>
<keyword evidence="1" id="KW-0472">Membrane</keyword>
<comment type="caution">
    <text evidence="2">The sequence shown here is derived from an EMBL/GenBank/DDBJ whole genome shotgun (WGS) entry which is preliminary data.</text>
</comment>
<sequence>MRSPTEVAYLAALSLTLSIVEAGLPQAIPFLRIGLANLVLLWALERLCAKDYLALAALKWFLSCLVSGILISPYALVSLSGNAASALAMLLVHKVAGNRLSLYSVSALGAWMSALAQMGATSLIISSTVMRLLPFMLVFNTAAGLVTAFIALRLEPARDVRVEGVREKGRTGWASLILFLVAILALALTDGIATLAICFALALLSCHMAGRRIRPVPYIIAMVGIIVFSLLAPSGRVLWLFVTEGALREGLSKALRLSAMVALSQTMTASVSFSSLILGEALAINASLSALFSRTEGSIRKRLTEVLSCRTIVLVQGDRRGTTAPVTVITLAITLLAIISRLCIV</sequence>
<organism evidence="2 3">
    <name type="scientific">Candidatus Aphodenecus pullistercoris</name>
    <dbReference type="NCBI Taxonomy" id="2840669"/>
    <lineage>
        <taxon>Bacteria</taxon>
        <taxon>Pseudomonadati</taxon>
        <taxon>Spirochaetota</taxon>
        <taxon>Spirochaetia</taxon>
        <taxon>Spirochaetales</taxon>
        <taxon>Candidatus Aphodenecus</taxon>
    </lineage>
</organism>
<evidence type="ECO:0000313" key="3">
    <source>
        <dbReference type="Proteomes" id="UP000823633"/>
    </source>
</evidence>
<proteinExistence type="predicted"/>
<protein>
    <submittedName>
        <fullName evidence="2">Gx transporter family protein</fullName>
    </submittedName>
</protein>
<keyword evidence="1" id="KW-0812">Transmembrane</keyword>
<feature type="transmembrane region" description="Helical" evidence="1">
    <location>
        <begin position="172"/>
        <end position="204"/>
    </location>
</feature>